<dbReference type="Gene3D" id="1.10.10.10">
    <property type="entry name" value="Winged helix-like DNA-binding domain superfamily/Winged helix DNA-binding domain"/>
    <property type="match status" value="1"/>
</dbReference>
<gene>
    <name evidence="1" type="ORF">HNP82_000803</name>
</gene>
<organism evidence="1 2">
    <name type="scientific">Catenibacillus scindens</name>
    <dbReference type="NCBI Taxonomy" id="673271"/>
    <lineage>
        <taxon>Bacteria</taxon>
        <taxon>Bacillati</taxon>
        <taxon>Bacillota</taxon>
        <taxon>Clostridia</taxon>
        <taxon>Lachnospirales</taxon>
        <taxon>Lachnospiraceae</taxon>
        <taxon>Catenibacillus</taxon>
    </lineage>
</organism>
<dbReference type="PROSITE" id="PS51197">
    <property type="entry name" value="HTH_RRF2_2"/>
    <property type="match status" value="1"/>
</dbReference>
<comment type="caution">
    <text evidence="1">The sequence shown here is derived from an EMBL/GenBank/DDBJ whole genome shotgun (WGS) entry which is preliminary data.</text>
</comment>
<dbReference type="GO" id="GO:0005829">
    <property type="term" value="C:cytosol"/>
    <property type="evidence" value="ECO:0007669"/>
    <property type="project" value="TreeGrafter"/>
</dbReference>
<dbReference type="RefSeq" id="WP_183771752.1">
    <property type="nucleotide sequence ID" value="NZ_JACHFW010000002.1"/>
</dbReference>
<accession>A0A7W8H9N5</accession>
<dbReference type="PANTHER" id="PTHR33221">
    <property type="entry name" value="WINGED HELIX-TURN-HELIX TRANSCRIPTIONAL REGULATOR, RRF2 FAMILY"/>
    <property type="match status" value="1"/>
</dbReference>
<dbReference type="Pfam" id="PF02082">
    <property type="entry name" value="Rrf2"/>
    <property type="match status" value="1"/>
</dbReference>
<proteinExistence type="predicted"/>
<evidence type="ECO:0000313" key="1">
    <source>
        <dbReference type="EMBL" id="MBB5263705.1"/>
    </source>
</evidence>
<sequence length="129" mass="14342">MQLNRSTDYAIQMLVYLAKNGQTLSSTKLAASLGISHRYLLQISSKLRAVGFIVAVHGPSGGLKIFKNPEEISLYDVILSMEGVVQTGKICGLPSDELEQEMVTLEMAYQRLNILLERELKKIMLSDII</sequence>
<dbReference type="EMBL" id="JACHFW010000002">
    <property type="protein sequence ID" value="MBB5263705.1"/>
    <property type="molecule type" value="Genomic_DNA"/>
</dbReference>
<protein>
    <submittedName>
        <fullName evidence="1">Rrf2 family protein</fullName>
    </submittedName>
</protein>
<evidence type="ECO:0000313" key="2">
    <source>
        <dbReference type="Proteomes" id="UP000543642"/>
    </source>
</evidence>
<dbReference type="NCBIfam" id="TIGR00738">
    <property type="entry name" value="rrf2_super"/>
    <property type="match status" value="1"/>
</dbReference>
<dbReference type="AlphaFoldDB" id="A0A7W8H9N5"/>
<dbReference type="InterPro" id="IPR036390">
    <property type="entry name" value="WH_DNA-bd_sf"/>
</dbReference>
<dbReference type="PANTHER" id="PTHR33221:SF15">
    <property type="entry name" value="HTH-TYPE TRANSCRIPTIONAL REGULATOR YWGB-RELATED"/>
    <property type="match status" value="1"/>
</dbReference>
<name>A0A7W8H9N5_9FIRM</name>
<dbReference type="InterPro" id="IPR036388">
    <property type="entry name" value="WH-like_DNA-bd_sf"/>
</dbReference>
<keyword evidence="2" id="KW-1185">Reference proteome</keyword>
<reference evidence="1 2" key="1">
    <citation type="submission" date="2020-08" db="EMBL/GenBank/DDBJ databases">
        <title>Genomic Encyclopedia of Type Strains, Phase IV (KMG-IV): sequencing the most valuable type-strain genomes for metagenomic binning, comparative biology and taxonomic classification.</title>
        <authorList>
            <person name="Goeker M."/>
        </authorList>
    </citation>
    <scope>NUCLEOTIDE SEQUENCE [LARGE SCALE GENOMIC DNA]</scope>
    <source>
        <strain evidence="1 2">DSM 106146</strain>
    </source>
</reference>
<dbReference type="SUPFAM" id="SSF46785">
    <property type="entry name" value="Winged helix' DNA-binding domain"/>
    <property type="match status" value="1"/>
</dbReference>
<dbReference type="InterPro" id="IPR000944">
    <property type="entry name" value="Tscrpt_reg_Rrf2"/>
</dbReference>
<dbReference type="Proteomes" id="UP000543642">
    <property type="component" value="Unassembled WGS sequence"/>
</dbReference>
<dbReference type="GO" id="GO:0003700">
    <property type="term" value="F:DNA-binding transcription factor activity"/>
    <property type="evidence" value="ECO:0007669"/>
    <property type="project" value="TreeGrafter"/>
</dbReference>